<accession>A0A6I6DER5</accession>
<keyword evidence="9 14" id="KW-0067">ATP-binding</keyword>
<dbReference type="GO" id="GO:0005524">
    <property type="term" value="F:ATP binding"/>
    <property type="evidence" value="ECO:0007669"/>
    <property type="project" value="UniProtKB-UniRule"/>
</dbReference>
<dbReference type="FunFam" id="1.10.730.10:FF:000026">
    <property type="entry name" value="Methionine--tRNA ligase"/>
    <property type="match status" value="1"/>
</dbReference>
<keyword evidence="5 14" id="KW-0963">Cytoplasm</keyword>
<dbReference type="RefSeq" id="WP_156204343.1">
    <property type="nucleotide sequence ID" value="NZ_CP046457.1"/>
</dbReference>
<evidence type="ECO:0000256" key="6">
    <source>
        <dbReference type="ARBA" id="ARBA00022555"/>
    </source>
</evidence>
<comment type="catalytic activity">
    <reaction evidence="13 14">
        <text>tRNA(Met) + L-methionine + ATP = L-methionyl-tRNA(Met) + AMP + diphosphate</text>
        <dbReference type="Rhea" id="RHEA:13481"/>
        <dbReference type="Rhea" id="RHEA-COMP:9667"/>
        <dbReference type="Rhea" id="RHEA-COMP:9698"/>
        <dbReference type="ChEBI" id="CHEBI:30616"/>
        <dbReference type="ChEBI" id="CHEBI:33019"/>
        <dbReference type="ChEBI" id="CHEBI:57844"/>
        <dbReference type="ChEBI" id="CHEBI:78442"/>
        <dbReference type="ChEBI" id="CHEBI:78530"/>
        <dbReference type="ChEBI" id="CHEBI:456215"/>
        <dbReference type="EC" id="6.1.1.10"/>
    </reaction>
</comment>
<keyword evidence="10 14" id="KW-0694">RNA-binding</keyword>
<dbReference type="CDD" id="cd07957">
    <property type="entry name" value="Anticodon_Ia_Met"/>
    <property type="match status" value="1"/>
</dbReference>
<dbReference type="SUPFAM" id="SSF52374">
    <property type="entry name" value="Nucleotidylyl transferase"/>
    <property type="match status" value="1"/>
</dbReference>
<dbReference type="Proteomes" id="UP000426444">
    <property type="component" value="Chromosome"/>
</dbReference>
<evidence type="ECO:0000256" key="13">
    <source>
        <dbReference type="ARBA" id="ARBA00047364"/>
    </source>
</evidence>
<dbReference type="PANTHER" id="PTHR43326:SF1">
    <property type="entry name" value="METHIONINE--TRNA LIGASE, MITOCHONDRIAL"/>
    <property type="match status" value="1"/>
</dbReference>
<dbReference type="FunFam" id="2.170.220.10:FF:000002">
    <property type="entry name" value="Methionine--tRNA ligase"/>
    <property type="match status" value="1"/>
</dbReference>
<dbReference type="PROSITE" id="PS50886">
    <property type="entry name" value="TRBD"/>
    <property type="match status" value="1"/>
</dbReference>
<sequence length="645" mass="74366">MSSRNTFYITTPIYYPSDNLHIGHAYTTVAADCMARFKRMQGYDVFYLTGTDEHGQKIEKAAKEKGMQPIKYIDEIVSNIRKLWDLMMITNTDFIRTTEPRHQEVVREIFQKIYDKGDIYISEYEGHYCTPCETFFTERQLAEGKCPDCGREVELLKEESYFFNMSKYANQLLDHIEKHPDFIQPESRRNEVTSFIKSGLEDLCISRTTFNWGIPVPFNDKHVVYVWFDALINYISALGYENEANYNKYWPADVHLMAKDILRFHAIIWPIMLMAADIPLPKQVFAHGWMLLEGGKMSKSKGNVVDPVILVERYGVDAVRYYLLRELSFGQDGYYSEELMINRINSDLANDLGNLISRTIAMINRYFDGKVPQAIETQAIDEELKNTALKTYEEATQRLEKLDFANYLTSTFRLVARANKYIDETEPWLLAKDEEKKGRLATVLYNLVECIRIALILTTPTMPLLATRTNEQIQLFNDVKNIKWQEASKWGVTQHGTIVSKGAPLFPRIDIKNLEKDQDNKSEKQKKEKPQQKEEDKSEFISIDDFAKLDLRVAEVINCEKMEKADKLLILKLKVGEEERTVVSGIAQNYKPEDLIGKKVILVANLKPTKLRGTLSQGMILAASDDDDLEVITVDKDISIGSRVK</sequence>
<keyword evidence="14" id="KW-0479">Metal-binding</keyword>
<dbReference type="PROSITE" id="PS00178">
    <property type="entry name" value="AA_TRNA_LIGASE_I"/>
    <property type="match status" value="1"/>
</dbReference>
<evidence type="ECO:0000313" key="18">
    <source>
        <dbReference type="Proteomes" id="UP000426444"/>
    </source>
</evidence>
<evidence type="ECO:0000256" key="12">
    <source>
        <dbReference type="ARBA" id="ARBA00023146"/>
    </source>
</evidence>
<dbReference type="GO" id="GO:0000049">
    <property type="term" value="F:tRNA binding"/>
    <property type="evidence" value="ECO:0007669"/>
    <property type="project" value="UniProtKB-UniRule"/>
</dbReference>
<dbReference type="InterPro" id="IPR014729">
    <property type="entry name" value="Rossmann-like_a/b/a_fold"/>
</dbReference>
<evidence type="ECO:0000256" key="14">
    <source>
        <dbReference type="HAMAP-Rule" id="MF_01228"/>
    </source>
</evidence>
<feature type="short sequence motif" description="'KMSKS' region" evidence="14">
    <location>
        <begin position="296"/>
        <end position="300"/>
    </location>
</feature>
<dbReference type="EC" id="6.1.1.10" evidence="14"/>
<evidence type="ECO:0000256" key="1">
    <source>
        <dbReference type="ARBA" id="ARBA00003314"/>
    </source>
</evidence>
<comment type="cofactor">
    <cofactor evidence="14">
        <name>Zn(2+)</name>
        <dbReference type="ChEBI" id="CHEBI:29105"/>
    </cofactor>
    <text evidence="14">Binds 1 zinc ion per subunit.</text>
</comment>
<dbReference type="InterPro" id="IPR002547">
    <property type="entry name" value="tRNA-bd_dom"/>
</dbReference>
<evidence type="ECO:0000256" key="7">
    <source>
        <dbReference type="ARBA" id="ARBA00022598"/>
    </source>
</evidence>
<evidence type="ECO:0000259" key="16">
    <source>
        <dbReference type="PROSITE" id="PS50886"/>
    </source>
</evidence>
<dbReference type="CDD" id="cd00814">
    <property type="entry name" value="MetRS_core"/>
    <property type="match status" value="1"/>
</dbReference>
<dbReference type="InterPro" id="IPR014758">
    <property type="entry name" value="Met-tRNA_synth"/>
</dbReference>
<dbReference type="Pfam" id="PF09334">
    <property type="entry name" value="tRNA-synt_1g"/>
    <property type="match status" value="2"/>
</dbReference>
<keyword evidence="12 14" id="KW-0030">Aminoacyl-tRNA synthetase</keyword>
<keyword evidence="18" id="KW-1185">Reference proteome</keyword>
<dbReference type="InterPro" id="IPR013155">
    <property type="entry name" value="M/V/L/I-tRNA-synth_anticd-bd"/>
</dbReference>
<keyword evidence="11 14" id="KW-0648">Protein biosynthesis</keyword>
<protein>
    <recommendedName>
        <fullName evidence="14">Methionine--tRNA ligase</fullName>
        <ecNumber evidence="14">6.1.1.10</ecNumber>
    </recommendedName>
    <alternativeName>
        <fullName evidence="14">Methionyl-tRNA synthetase</fullName>
        <shortName evidence="14">MetRS</shortName>
    </alternativeName>
</protein>
<dbReference type="HAMAP" id="MF_01228">
    <property type="entry name" value="Met_tRNA_synth_type2"/>
    <property type="match status" value="1"/>
</dbReference>
<dbReference type="InterPro" id="IPR012340">
    <property type="entry name" value="NA-bd_OB-fold"/>
</dbReference>
<comment type="function">
    <text evidence="1 14">Is required not only for elongation of protein synthesis but also for the initiation of all mRNA translation through initiator tRNA(fMet) aminoacylation.</text>
</comment>
<evidence type="ECO:0000256" key="15">
    <source>
        <dbReference type="SAM" id="MobiDB-lite"/>
    </source>
</evidence>
<evidence type="ECO:0000256" key="11">
    <source>
        <dbReference type="ARBA" id="ARBA00022917"/>
    </source>
</evidence>
<evidence type="ECO:0000256" key="4">
    <source>
        <dbReference type="ARBA" id="ARBA00011738"/>
    </source>
</evidence>
<keyword evidence="8 14" id="KW-0547">Nucleotide-binding</keyword>
<dbReference type="InterPro" id="IPR001412">
    <property type="entry name" value="aa-tRNA-synth_I_CS"/>
</dbReference>
<comment type="subcellular location">
    <subcellularLocation>
        <location evidence="2 14">Cytoplasm</location>
    </subcellularLocation>
</comment>
<evidence type="ECO:0000256" key="5">
    <source>
        <dbReference type="ARBA" id="ARBA00022490"/>
    </source>
</evidence>
<dbReference type="EMBL" id="CP046457">
    <property type="protein sequence ID" value="QGU00576.1"/>
    <property type="molecule type" value="Genomic_DNA"/>
</dbReference>
<feature type="short sequence motif" description="'HIGH' region" evidence="14">
    <location>
        <begin position="14"/>
        <end position="24"/>
    </location>
</feature>
<keyword evidence="6 14" id="KW-0820">tRNA-binding</keyword>
<keyword evidence="7 14" id="KW-0436">Ligase</keyword>
<dbReference type="FunFam" id="2.40.50.140:FF:000042">
    <property type="entry name" value="Methionine--tRNA ligase"/>
    <property type="match status" value="1"/>
</dbReference>
<comment type="caution">
    <text evidence="14">Lacks conserved residue(s) required for the propagation of feature annotation.</text>
</comment>
<dbReference type="Gene3D" id="1.10.730.10">
    <property type="entry name" value="Isoleucyl-tRNA Synthetase, Domain 1"/>
    <property type="match status" value="1"/>
</dbReference>
<dbReference type="Gene3D" id="3.40.50.620">
    <property type="entry name" value="HUPs"/>
    <property type="match status" value="1"/>
</dbReference>
<evidence type="ECO:0000313" key="17">
    <source>
        <dbReference type="EMBL" id="QGU00576.1"/>
    </source>
</evidence>
<keyword evidence="14" id="KW-0862">Zinc</keyword>
<dbReference type="GO" id="GO:0004825">
    <property type="term" value="F:methionine-tRNA ligase activity"/>
    <property type="evidence" value="ECO:0007669"/>
    <property type="project" value="UniProtKB-UniRule"/>
</dbReference>
<dbReference type="InterPro" id="IPR033911">
    <property type="entry name" value="MetRS_core"/>
</dbReference>
<dbReference type="GO" id="GO:0006431">
    <property type="term" value="P:methionyl-tRNA aminoacylation"/>
    <property type="evidence" value="ECO:0007669"/>
    <property type="project" value="UniProtKB-UniRule"/>
</dbReference>
<dbReference type="OrthoDB" id="9810191at2"/>
<dbReference type="SUPFAM" id="SSF50249">
    <property type="entry name" value="Nucleic acid-binding proteins"/>
    <property type="match status" value="1"/>
</dbReference>
<dbReference type="GO" id="GO:0005737">
    <property type="term" value="C:cytoplasm"/>
    <property type="evidence" value="ECO:0007669"/>
    <property type="project" value="UniProtKB-SubCell"/>
</dbReference>
<comment type="subunit">
    <text evidence="4 14">Homodimer.</text>
</comment>
<dbReference type="InterPro" id="IPR023457">
    <property type="entry name" value="Met-tRNA_synth_2"/>
</dbReference>
<dbReference type="Gene3D" id="2.170.220.10">
    <property type="match status" value="1"/>
</dbReference>
<dbReference type="InterPro" id="IPR009080">
    <property type="entry name" value="tRNAsynth_Ia_anticodon-bd"/>
</dbReference>
<dbReference type="NCBIfam" id="TIGR00398">
    <property type="entry name" value="metG"/>
    <property type="match status" value="1"/>
</dbReference>
<feature type="binding site" evidence="14">
    <location>
        <position position="129"/>
    </location>
    <ligand>
        <name>Zn(2+)</name>
        <dbReference type="ChEBI" id="CHEBI:29105"/>
    </ligand>
</feature>
<comment type="similarity">
    <text evidence="3 14">Belongs to the class-I aminoacyl-tRNA synthetase family. MetG type 2A subfamily.</text>
</comment>
<dbReference type="Gene3D" id="2.40.50.140">
    <property type="entry name" value="Nucleic acid-binding proteins"/>
    <property type="match status" value="1"/>
</dbReference>
<feature type="binding site" evidence="14">
    <location>
        <position position="149"/>
    </location>
    <ligand>
        <name>Zn(2+)</name>
        <dbReference type="ChEBI" id="CHEBI:29105"/>
    </ligand>
</feature>
<dbReference type="NCBIfam" id="NF008900">
    <property type="entry name" value="PRK12267.1"/>
    <property type="match status" value="1"/>
</dbReference>
<evidence type="ECO:0000256" key="2">
    <source>
        <dbReference type="ARBA" id="ARBA00004496"/>
    </source>
</evidence>
<feature type="domain" description="TRNA-binding" evidence="16">
    <location>
        <begin position="545"/>
        <end position="645"/>
    </location>
</feature>
<evidence type="ECO:0000256" key="3">
    <source>
        <dbReference type="ARBA" id="ARBA00006590"/>
    </source>
</evidence>
<reference evidence="18" key="1">
    <citation type="journal article" date="2019" name="Microbiology">
        <title>Complete Genome Sequence of an Uncultured Bacterium of the Candidate Phylum Bipolaricaulota.</title>
        <authorList>
            <person name="Kadnikov V.V."/>
            <person name="Mardanov A.V."/>
            <person name="Beletsky A.V."/>
            <person name="Frank Y.A."/>
            <person name="Karnachuk O.V."/>
            <person name="Ravin N.V."/>
        </authorList>
    </citation>
    <scope>NUCLEOTIDE SEQUENCE [LARGE SCALE GENOMIC DNA]</scope>
</reference>
<dbReference type="Pfam" id="PF08264">
    <property type="entry name" value="Anticodon_1"/>
    <property type="match status" value="1"/>
</dbReference>
<evidence type="ECO:0000256" key="10">
    <source>
        <dbReference type="ARBA" id="ARBA00022884"/>
    </source>
</evidence>
<feature type="binding site" evidence="14">
    <location>
        <position position="146"/>
    </location>
    <ligand>
        <name>Zn(2+)</name>
        <dbReference type="ChEBI" id="CHEBI:29105"/>
    </ligand>
</feature>
<feature type="binding site" evidence="14">
    <location>
        <position position="132"/>
    </location>
    <ligand>
        <name>Zn(2+)</name>
        <dbReference type="ChEBI" id="CHEBI:29105"/>
    </ligand>
</feature>
<name>A0A6I6DER5_9FIRM</name>
<dbReference type="SUPFAM" id="SSF47323">
    <property type="entry name" value="Anticodon-binding domain of a subclass of class I aminoacyl-tRNA synthetases"/>
    <property type="match status" value="1"/>
</dbReference>
<dbReference type="InterPro" id="IPR041872">
    <property type="entry name" value="Anticodon_Met"/>
</dbReference>
<dbReference type="CDD" id="cd02800">
    <property type="entry name" value="tRNA_bind_EcMetRS_like"/>
    <property type="match status" value="1"/>
</dbReference>
<gene>
    <name evidence="14" type="primary">metG</name>
    <name evidence="17" type="ORF">SYNTR_1982</name>
</gene>
<evidence type="ECO:0000256" key="9">
    <source>
        <dbReference type="ARBA" id="ARBA00022840"/>
    </source>
</evidence>
<dbReference type="GO" id="GO:0046872">
    <property type="term" value="F:metal ion binding"/>
    <property type="evidence" value="ECO:0007669"/>
    <property type="project" value="UniProtKB-KW"/>
</dbReference>
<dbReference type="NCBIfam" id="TIGR00399">
    <property type="entry name" value="metG_C_term"/>
    <property type="match status" value="1"/>
</dbReference>
<dbReference type="InterPro" id="IPR015413">
    <property type="entry name" value="Methionyl/Leucyl_tRNA_Synth"/>
</dbReference>
<dbReference type="Pfam" id="PF01588">
    <property type="entry name" value="tRNA_bind"/>
    <property type="match status" value="1"/>
</dbReference>
<dbReference type="InterPro" id="IPR004495">
    <property type="entry name" value="Met-tRNA-synth_bsu_C"/>
</dbReference>
<dbReference type="AlphaFoldDB" id="A0A6I6DER5"/>
<dbReference type="PANTHER" id="PTHR43326">
    <property type="entry name" value="METHIONYL-TRNA SYNTHETASE"/>
    <property type="match status" value="1"/>
</dbReference>
<proteinExistence type="inferred from homology"/>
<organism evidence="17 18">
    <name type="scientific">Candidatus Syntrophocurvum alkaliphilum</name>
    <dbReference type="NCBI Taxonomy" id="2293317"/>
    <lineage>
        <taxon>Bacteria</taxon>
        <taxon>Bacillati</taxon>
        <taxon>Bacillota</taxon>
        <taxon>Clostridia</taxon>
        <taxon>Eubacteriales</taxon>
        <taxon>Syntrophomonadaceae</taxon>
        <taxon>Candidatus Syntrophocurvum</taxon>
    </lineage>
</organism>
<dbReference type="KEGG" id="salq:SYNTR_1982"/>
<dbReference type="PRINTS" id="PR01041">
    <property type="entry name" value="TRNASYNTHMET"/>
</dbReference>
<evidence type="ECO:0000256" key="8">
    <source>
        <dbReference type="ARBA" id="ARBA00022741"/>
    </source>
</evidence>
<feature type="region of interest" description="Disordered" evidence="15">
    <location>
        <begin position="516"/>
        <end position="538"/>
    </location>
</feature>